<organism evidence="8 9">
    <name type="scientific">Potamilus streckersoni</name>
    <dbReference type="NCBI Taxonomy" id="2493646"/>
    <lineage>
        <taxon>Eukaryota</taxon>
        <taxon>Metazoa</taxon>
        <taxon>Spiralia</taxon>
        <taxon>Lophotrochozoa</taxon>
        <taxon>Mollusca</taxon>
        <taxon>Bivalvia</taxon>
        <taxon>Autobranchia</taxon>
        <taxon>Heteroconchia</taxon>
        <taxon>Palaeoheterodonta</taxon>
        <taxon>Unionida</taxon>
        <taxon>Unionoidea</taxon>
        <taxon>Unionidae</taxon>
        <taxon>Ambleminae</taxon>
        <taxon>Lampsilini</taxon>
        <taxon>Potamilus</taxon>
    </lineage>
</organism>
<evidence type="ECO:0000256" key="5">
    <source>
        <dbReference type="ARBA" id="ARBA00022692"/>
    </source>
</evidence>
<comment type="similarity">
    <text evidence="2">Belongs to the glycosyltransferase 92 family.</text>
</comment>
<keyword evidence="7" id="KW-0472">Membrane</keyword>
<gene>
    <name evidence="8" type="ORF">CHS0354_005623</name>
</gene>
<keyword evidence="4" id="KW-0808">Transferase</keyword>
<keyword evidence="3" id="KW-0328">Glycosyltransferase</keyword>
<dbReference type="GO" id="GO:0016757">
    <property type="term" value="F:glycosyltransferase activity"/>
    <property type="evidence" value="ECO:0007669"/>
    <property type="project" value="UniProtKB-KW"/>
</dbReference>
<sequence>MEFHIGMTRVVHITDFVDDLVHFKSRICTQVEHTKLFIYAAIARNISTPWDEFGVTAWIHSGVNPKNASCCFLYSDGVLRTKNAWRYSVFMKPEIYVIRFQCANPILGSKPIGMTLAVSSFACSSNITTYIKPLYPLRPHGNVTIAICTKQAYGNLNPSLVVEWLEYNRNMGVDKVITFVDASNLIQNTSEILRYYEKMGFVDIIPYDLPMRGKHFFFLLFSDKMGNLTHKNLPQAITMNDIIFQRCSFHSYIVRLLYDLPKEEFMKHVDGPAKAHIPEKCLDLSHGVRIRNIIIYHFDKIDKPAKSFSSLDKEVKVREGPSDHRANLRTRPFSTAADRSSNTFFWQLRQPHREQSALSAAKKARIAIALADVARTLELPHFIRVVTQISGSSGENQELSETQVKCNAVQHASCVFGHDLHDARNDVVAQAYSEGRGIDIIASLQQCPVLFGVYAYELNESNSIIFLLNLSYYLFVSQEAVSIGICEIGLSNLTHLYAVVILKYLTIPKDLAAYPLNQIKTDAFLETFQGLAKMTELVLATTKPRSIINLRSLYHQVENALTYSDNLAAIHYCEDQLAGFSFVAVADFDEFIFPRKQADIKQLMVYLSEIYPDVGVFTFQSEIYITSWGKMNENSHLILTQYSNRTEAIMDRVKNMLIPQRIEPGAVSTHTAKPSSGYRR</sequence>
<dbReference type="InterPro" id="IPR008166">
    <property type="entry name" value="Glyco_transf_92"/>
</dbReference>
<evidence type="ECO:0000256" key="1">
    <source>
        <dbReference type="ARBA" id="ARBA00004167"/>
    </source>
</evidence>
<accession>A0AAE0VRW9</accession>
<evidence type="ECO:0000256" key="6">
    <source>
        <dbReference type="ARBA" id="ARBA00022989"/>
    </source>
</evidence>
<reference evidence="8" key="2">
    <citation type="journal article" date="2021" name="Genome Biol. Evol.">
        <title>Developing a high-quality reference genome for a parasitic bivalve with doubly uniparental inheritance (Bivalvia: Unionida).</title>
        <authorList>
            <person name="Smith C.H."/>
        </authorList>
    </citation>
    <scope>NUCLEOTIDE SEQUENCE</scope>
    <source>
        <strain evidence="8">CHS0354</strain>
        <tissue evidence="8">Mantle</tissue>
    </source>
</reference>
<evidence type="ECO:0000313" key="8">
    <source>
        <dbReference type="EMBL" id="KAK3588358.1"/>
    </source>
</evidence>
<evidence type="ECO:0008006" key="10">
    <source>
        <dbReference type="Google" id="ProtNLM"/>
    </source>
</evidence>
<keyword evidence="9" id="KW-1185">Reference proteome</keyword>
<evidence type="ECO:0000256" key="4">
    <source>
        <dbReference type="ARBA" id="ARBA00022679"/>
    </source>
</evidence>
<protein>
    <recommendedName>
        <fullName evidence="10">Glycosyltransferase family 92 protein</fullName>
    </recommendedName>
</protein>
<keyword evidence="5" id="KW-0812">Transmembrane</keyword>
<proteinExistence type="inferred from homology"/>
<reference evidence="8" key="1">
    <citation type="journal article" date="2021" name="Genome Biol. Evol.">
        <title>A High-Quality Reference Genome for a Parasitic Bivalve with Doubly Uniparental Inheritance (Bivalvia: Unionida).</title>
        <authorList>
            <person name="Smith C.H."/>
        </authorList>
    </citation>
    <scope>NUCLEOTIDE SEQUENCE</scope>
    <source>
        <strain evidence="8">CHS0354</strain>
    </source>
</reference>
<dbReference type="GO" id="GO:0005737">
    <property type="term" value="C:cytoplasm"/>
    <property type="evidence" value="ECO:0007669"/>
    <property type="project" value="TreeGrafter"/>
</dbReference>
<comment type="caution">
    <text evidence="8">The sequence shown here is derived from an EMBL/GenBank/DDBJ whole genome shotgun (WGS) entry which is preliminary data.</text>
</comment>
<dbReference type="PANTHER" id="PTHR21461">
    <property type="entry name" value="GLYCOSYLTRANSFERASE FAMILY 92 PROTEIN"/>
    <property type="match status" value="1"/>
</dbReference>
<dbReference type="AlphaFoldDB" id="A0AAE0VRW9"/>
<evidence type="ECO:0000256" key="2">
    <source>
        <dbReference type="ARBA" id="ARBA00007647"/>
    </source>
</evidence>
<dbReference type="Pfam" id="PF01697">
    <property type="entry name" value="Glyco_transf_92"/>
    <property type="match status" value="1"/>
</dbReference>
<keyword evidence="6" id="KW-1133">Transmembrane helix</keyword>
<evidence type="ECO:0000313" key="9">
    <source>
        <dbReference type="Proteomes" id="UP001195483"/>
    </source>
</evidence>
<reference evidence="8" key="3">
    <citation type="submission" date="2023-05" db="EMBL/GenBank/DDBJ databases">
        <authorList>
            <person name="Smith C.H."/>
        </authorList>
    </citation>
    <scope>NUCLEOTIDE SEQUENCE</scope>
    <source>
        <strain evidence="8">CHS0354</strain>
        <tissue evidence="8">Mantle</tissue>
    </source>
</reference>
<dbReference type="EMBL" id="JAEAOA010000396">
    <property type="protein sequence ID" value="KAK3588358.1"/>
    <property type="molecule type" value="Genomic_DNA"/>
</dbReference>
<evidence type="ECO:0000256" key="3">
    <source>
        <dbReference type="ARBA" id="ARBA00022676"/>
    </source>
</evidence>
<dbReference type="Proteomes" id="UP001195483">
    <property type="component" value="Unassembled WGS sequence"/>
</dbReference>
<comment type="subcellular location">
    <subcellularLocation>
        <location evidence="1">Membrane</location>
        <topology evidence="1">Single-pass membrane protein</topology>
    </subcellularLocation>
</comment>
<name>A0AAE0VRW9_9BIVA</name>
<dbReference type="PANTHER" id="PTHR21461:SF69">
    <property type="entry name" value="GLYCOSYLTRANSFERASE FAMILY 92 PROTEIN"/>
    <property type="match status" value="1"/>
</dbReference>
<dbReference type="GO" id="GO:0016020">
    <property type="term" value="C:membrane"/>
    <property type="evidence" value="ECO:0007669"/>
    <property type="project" value="UniProtKB-SubCell"/>
</dbReference>
<evidence type="ECO:0000256" key="7">
    <source>
        <dbReference type="ARBA" id="ARBA00023136"/>
    </source>
</evidence>